<keyword evidence="3" id="KW-1185">Reference proteome</keyword>
<accession>Q1AVS0</accession>
<dbReference type="EMBL" id="CP000386">
    <property type="protein sequence ID" value="ABG04508.1"/>
    <property type="molecule type" value="Genomic_DNA"/>
</dbReference>
<gene>
    <name evidence="2" type="ordered locus">Rxyl_1546</name>
</gene>
<organism evidence="2 3">
    <name type="scientific">Rubrobacter xylanophilus (strain DSM 9941 / JCM 11954 / NBRC 16129 / PRD-1)</name>
    <dbReference type="NCBI Taxonomy" id="266117"/>
    <lineage>
        <taxon>Bacteria</taxon>
        <taxon>Bacillati</taxon>
        <taxon>Actinomycetota</taxon>
        <taxon>Rubrobacteria</taxon>
        <taxon>Rubrobacterales</taxon>
        <taxon>Rubrobacteraceae</taxon>
        <taxon>Rubrobacter</taxon>
    </lineage>
</organism>
<proteinExistence type="predicted"/>
<evidence type="ECO:0000256" key="1">
    <source>
        <dbReference type="SAM" id="MobiDB-lite"/>
    </source>
</evidence>
<dbReference type="HOGENOM" id="CLU_2652223_0_0_11"/>
<evidence type="ECO:0000313" key="3">
    <source>
        <dbReference type="Proteomes" id="UP000006637"/>
    </source>
</evidence>
<evidence type="ECO:0000313" key="2">
    <source>
        <dbReference type="EMBL" id="ABG04508.1"/>
    </source>
</evidence>
<dbReference type="RefSeq" id="WP_011564525.1">
    <property type="nucleotide sequence ID" value="NC_008148.1"/>
</dbReference>
<dbReference type="AlphaFoldDB" id="Q1AVS0"/>
<name>Q1AVS0_RUBXD</name>
<feature type="region of interest" description="Disordered" evidence="1">
    <location>
        <begin position="53"/>
        <end position="76"/>
    </location>
</feature>
<sequence>MFAALTELGIAVSLTAPTFLILLAGVALAAAIAFGWGARNVAQDIVERAYARRGEAAGESRGAGPAPSQGLRREEQ</sequence>
<dbReference type="Proteomes" id="UP000006637">
    <property type="component" value="Chromosome"/>
</dbReference>
<dbReference type="KEGG" id="rxy:Rxyl_1546"/>
<protein>
    <submittedName>
        <fullName evidence="2">Uncharacterized protein</fullName>
    </submittedName>
</protein>
<dbReference type="STRING" id="266117.Rxyl_1546"/>
<feature type="compositionally biased region" description="Low complexity" evidence="1">
    <location>
        <begin position="59"/>
        <end position="68"/>
    </location>
</feature>
<reference evidence="2 3" key="1">
    <citation type="submission" date="2006-06" db="EMBL/GenBank/DDBJ databases">
        <title>Complete sequence of Rubrobacter xylanophilus DSM 9941.</title>
        <authorList>
            <consortium name="US DOE Joint Genome Institute"/>
            <person name="Copeland A."/>
            <person name="Lucas S."/>
            <person name="Lapidus A."/>
            <person name="Barry K."/>
            <person name="Detter J.C."/>
            <person name="Glavina del Rio T."/>
            <person name="Hammon N."/>
            <person name="Israni S."/>
            <person name="Dalin E."/>
            <person name="Tice H."/>
            <person name="Pitluck S."/>
            <person name="Munk A.C."/>
            <person name="Brettin T."/>
            <person name="Bruce D."/>
            <person name="Han C."/>
            <person name="Tapia R."/>
            <person name="Gilna P."/>
            <person name="Schmutz J."/>
            <person name="Larimer F."/>
            <person name="Land M."/>
            <person name="Hauser L."/>
            <person name="Kyrpides N."/>
            <person name="Lykidis A."/>
            <person name="da Costa M.S."/>
            <person name="Rainey F.A."/>
            <person name="Empadinhas N."/>
            <person name="Jolivet E."/>
            <person name="Battista J.R."/>
            <person name="Richardson P."/>
        </authorList>
    </citation>
    <scope>NUCLEOTIDE SEQUENCE [LARGE SCALE GENOMIC DNA]</scope>
    <source>
        <strain evidence="3">DSM 9941 / JCM 11954 / NBRC 16129 / PRD-1</strain>
    </source>
</reference>